<feature type="region of interest" description="Disordered" evidence="1">
    <location>
        <begin position="160"/>
        <end position="182"/>
    </location>
</feature>
<evidence type="ECO:0000313" key="2">
    <source>
        <dbReference type="EMBL" id="CAK9048202.1"/>
    </source>
</evidence>
<keyword evidence="3" id="KW-1185">Reference proteome</keyword>
<gene>
    <name evidence="2" type="ORF">CCMP2556_LOCUS24844</name>
</gene>
<sequence length="182" mass="19686">MPQVRARTIGEDRADSDVIMGAPTRKLSELTLVDTTLKKEILGAGIDEEARCDAAQPAARGDPVQANDLYVRETMRAFLPSACHQQESGGGKAKKESKRMQKLLGSERQPLCWHEDHGSLYEEILTMLGAVACIDLTPGTGVGAVECAKKGLPEWKKVLGDMAEEQNEEEGSEEGSASDEES</sequence>
<name>A0ABP0MBR8_9DINO</name>
<comment type="caution">
    <text evidence="2">The sequence shown here is derived from an EMBL/GenBank/DDBJ whole genome shotgun (WGS) entry which is preliminary data.</text>
</comment>
<evidence type="ECO:0000313" key="3">
    <source>
        <dbReference type="Proteomes" id="UP001642484"/>
    </source>
</evidence>
<dbReference type="EMBL" id="CAXAMN010016446">
    <property type="protein sequence ID" value="CAK9048202.1"/>
    <property type="molecule type" value="Genomic_DNA"/>
</dbReference>
<evidence type="ECO:0000256" key="1">
    <source>
        <dbReference type="SAM" id="MobiDB-lite"/>
    </source>
</evidence>
<organism evidence="2 3">
    <name type="scientific">Durusdinium trenchii</name>
    <dbReference type="NCBI Taxonomy" id="1381693"/>
    <lineage>
        <taxon>Eukaryota</taxon>
        <taxon>Sar</taxon>
        <taxon>Alveolata</taxon>
        <taxon>Dinophyceae</taxon>
        <taxon>Suessiales</taxon>
        <taxon>Symbiodiniaceae</taxon>
        <taxon>Durusdinium</taxon>
    </lineage>
</organism>
<protein>
    <submittedName>
        <fullName evidence="2">Uncharacterized protein</fullName>
    </submittedName>
</protein>
<proteinExistence type="predicted"/>
<accession>A0ABP0MBR8</accession>
<dbReference type="Proteomes" id="UP001642484">
    <property type="component" value="Unassembled WGS sequence"/>
</dbReference>
<feature type="compositionally biased region" description="Acidic residues" evidence="1">
    <location>
        <begin position="162"/>
        <end position="182"/>
    </location>
</feature>
<reference evidence="2 3" key="1">
    <citation type="submission" date="2024-02" db="EMBL/GenBank/DDBJ databases">
        <authorList>
            <person name="Chen Y."/>
            <person name="Shah S."/>
            <person name="Dougan E. K."/>
            <person name="Thang M."/>
            <person name="Chan C."/>
        </authorList>
    </citation>
    <scope>NUCLEOTIDE SEQUENCE [LARGE SCALE GENOMIC DNA]</scope>
</reference>